<dbReference type="Pfam" id="PF02653">
    <property type="entry name" value="BPD_transp_2"/>
    <property type="match status" value="1"/>
</dbReference>
<keyword evidence="2" id="KW-1003">Cell membrane</keyword>
<proteinExistence type="predicted"/>
<dbReference type="GO" id="GO:0022857">
    <property type="term" value="F:transmembrane transporter activity"/>
    <property type="evidence" value="ECO:0007669"/>
    <property type="project" value="InterPro"/>
</dbReference>
<comment type="subcellular location">
    <subcellularLocation>
        <location evidence="1">Cell membrane</location>
        <topology evidence="1">Multi-pass membrane protein</topology>
    </subcellularLocation>
</comment>
<evidence type="ECO:0000313" key="7">
    <source>
        <dbReference type="EMBL" id="PIE31464.1"/>
    </source>
</evidence>
<protein>
    <submittedName>
        <fullName evidence="7">Sugar transporter</fullName>
    </submittedName>
</protein>
<keyword evidence="4 6" id="KW-1133">Transmembrane helix</keyword>
<comment type="caution">
    <text evidence="7">The sequence shown here is derived from an EMBL/GenBank/DDBJ whole genome shotgun (WGS) entry which is preliminary data.</text>
</comment>
<sequence length="325" mass="34583">MLKRLTKQREFMIFMIVAGVFVIMSFASPYFLNTANILAVLLGLSLEAIIAVGMVNLMASGGFDLSVGSVVAFSGSSTAMFIRMGTPVPIAVLLGLTLGGLIGLFNGFIVSKIGINAFVTTLSSLSLFRGLTLIITKGQNLTGLGRTFKSIGQAKFLGIQMPIWYALILVVIGDILLRKSRFFRQSYYIGGNEHAARLSGINVDKMKMLNFVITGLLAAAAGIIMTARLGAASVTAGTGMELRVITAVIIGGASLQGGEGTVLGAFLGTFLMALITNALTLLGVDVYWQTFVIGATLLTAVLIDRVGKMREEGRLTFFERLFKKA</sequence>
<evidence type="ECO:0000256" key="6">
    <source>
        <dbReference type="SAM" id="Phobius"/>
    </source>
</evidence>
<dbReference type="PANTHER" id="PTHR32196">
    <property type="entry name" value="ABC TRANSPORTER PERMEASE PROTEIN YPHD-RELATED-RELATED"/>
    <property type="match status" value="1"/>
</dbReference>
<name>A0A2G6K744_9BACT</name>
<feature type="transmembrane region" description="Helical" evidence="6">
    <location>
        <begin position="208"/>
        <end position="227"/>
    </location>
</feature>
<evidence type="ECO:0000256" key="2">
    <source>
        <dbReference type="ARBA" id="ARBA00022475"/>
    </source>
</evidence>
<keyword evidence="7" id="KW-0762">Sugar transport</keyword>
<dbReference type="InterPro" id="IPR001851">
    <property type="entry name" value="ABC_transp_permease"/>
</dbReference>
<reference evidence="7 8" key="1">
    <citation type="submission" date="2017-10" db="EMBL/GenBank/DDBJ databases">
        <title>Novel microbial diversity and functional potential in the marine mammal oral microbiome.</title>
        <authorList>
            <person name="Dudek N.K."/>
            <person name="Sun C.L."/>
            <person name="Burstein D."/>
            <person name="Kantor R.S."/>
            <person name="Aliaga Goltsman D.S."/>
            <person name="Bik E.M."/>
            <person name="Thomas B.C."/>
            <person name="Banfield J.F."/>
            <person name="Relman D.A."/>
        </authorList>
    </citation>
    <scope>NUCLEOTIDE SEQUENCE [LARGE SCALE GENOMIC DNA]</scope>
    <source>
        <strain evidence="7">DOLJORAL78_47_16</strain>
    </source>
</reference>
<dbReference type="Proteomes" id="UP000230821">
    <property type="component" value="Unassembled WGS sequence"/>
</dbReference>
<dbReference type="AlphaFoldDB" id="A0A2G6K744"/>
<dbReference type="PANTHER" id="PTHR32196:SF72">
    <property type="entry name" value="RIBOSE IMPORT PERMEASE PROTEIN RBSC"/>
    <property type="match status" value="1"/>
</dbReference>
<organism evidence="7 8">
    <name type="scientific">candidate division KSB3 bacterium</name>
    <dbReference type="NCBI Taxonomy" id="2044937"/>
    <lineage>
        <taxon>Bacteria</taxon>
        <taxon>candidate division KSB3</taxon>
    </lineage>
</organism>
<evidence type="ECO:0000313" key="8">
    <source>
        <dbReference type="Proteomes" id="UP000230821"/>
    </source>
</evidence>
<feature type="transmembrane region" description="Helical" evidence="6">
    <location>
        <begin position="90"/>
        <end position="110"/>
    </location>
</feature>
<feature type="transmembrane region" description="Helical" evidence="6">
    <location>
        <begin position="37"/>
        <end position="58"/>
    </location>
</feature>
<accession>A0A2G6K744</accession>
<keyword evidence="3 6" id="KW-0812">Transmembrane</keyword>
<evidence type="ECO:0000256" key="1">
    <source>
        <dbReference type="ARBA" id="ARBA00004651"/>
    </source>
</evidence>
<evidence type="ECO:0000256" key="3">
    <source>
        <dbReference type="ARBA" id="ARBA00022692"/>
    </source>
</evidence>
<evidence type="ECO:0000256" key="4">
    <source>
        <dbReference type="ARBA" id="ARBA00022989"/>
    </source>
</evidence>
<keyword evidence="7" id="KW-0813">Transport</keyword>
<gene>
    <name evidence="7" type="ORF">CSA56_18235</name>
</gene>
<feature type="transmembrane region" description="Helical" evidence="6">
    <location>
        <begin position="117"/>
        <end position="136"/>
    </location>
</feature>
<evidence type="ECO:0000256" key="5">
    <source>
        <dbReference type="ARBA" id="ARBA00023136"/>
    </source>
</evidence>
<feature type="transmembrane region" description="Helical" evidence="6">
    <location>
        <begin position="262"/>
        <end position="280"/>
    </location>
</feature>
<feature type="transmembrane region" description="Helical" evidence="6">
    <location>
        <begin position="156"/>
        <end position="177"/>
    </location>
</feature>
<keyword evidence="5 6" id="KW-0472">Membrane</keyword>
<dbReference type="GO" id="GO:0005886">
    <property type="term" value="C:plasma membrane"/>
    <property type="evidence" value="ECO:0007669"/>
    <property type="project" value="UniProtKB-SubCell"/>
</dbReference>
<dbReference type="EMBL" id="PDSK01000145">
    <property type="protein sequence ID" value="PIE31464.1"/>
    <property type="molecule type" value="Genomic_DNA"/>
</dbReference>
<dbReference type="CDD" id="cd06579">
    <property type="entry name" value="TM_PBP1_transp_AraH_like"/>
    <property type="match status" value="1"/>
</dbReference>
<feature type="transmembrane region" description="Helical" evidence="6">
    <location>
        <begin position="12"/>
        <end position="31"/>
    </location>
</feature>